<protein>
    <submittedName>
        <fullName evidence="2">Uncharacterized protein</fullName>
    </submittedName>
</protein>
<keyword evidence="1" id="KW-0732">Signal</keyword>
<organism evidence="2 3">
    <name type="scientific">Sphingomonas aurea</name>
    <dbReference type="NCBI Taxonomy" id="3063994"/>
    <lineage>
        <taxon>Bacteria</taxon>
        <taxon>Pseudomonadati</taxon>
        <taxon>Pseudomonadota</taxon>
        <taxon>Alphaproteobacteria</taxon>
        <taxon>Sphingomonadales</taxon>
        <taxon>Sphingomonadaceae</taxon>
        <taxon>Sphingomonas</taxon>
    </lineage>
</organism>
<feature type="signal peptide" evidence="1">
    <location>
        <begin position="1"/>
        <end position="21"/>
    </location>
</feature>
<keyword evidence="3" id="KW-1185">Reference proteome</keyword>
<reference evidence="2 3" key="1">
    <citation type="submission" date="2023-07" db="EMBL/GenBank/DDBJ databases">
        <authorList>
            <person name="Kim M.K."/>
        </authorList>
    </citation>
    <scope>NUCLEOTIDE SEQUENCE [LARGE SCALE GENOMIC DNA]</scope>
    <source>
        <strain evidence="2 3">KR1UV-12</strain>
    </source>
</reference>
<feature type="chain" id="PRO_5046627761" evidence="1">
    <location>
        <begin position="22"/>
        <end position="206"/>
    </location>
</feature>
<evidence type="ECO:0000256" key="1">
    <source>
        <dbReference type="SAM" id="SignalP"/>
    </source>
</evidence>
<evidence type="ECO:0000313" key="2">
    <source>
        <dbReference type="EMBL" id="MDP1026621.1"/>
    </source>
</evidence>
<proteinExistence type="predicted"/>
<comment type="caution">
    <text evidence="2">The sequence shown here is derived from an EMBL/GenBank/DDBJ whole genome shotgun (WGS) entry which is preliminary data.</text>
</comment>
<dbReference type="EMBL" id="JAUUDS010000001">
    <property type="protein sequence ID" value="MDP1026621.1"/>
    <property type="molecule type" value="Genomic_DNA"/>
</dbReference>
<accession>A0ABT9EI31</accession>
<name>A0ABT9EI31_9SPHN</name>
<evidence type="ECO:0000313" key="3">
    <source>
        <dbReference type="Proteomes" id="UP001230685"/>
    </source>
</evidence>
<dbReference type="Proteomes" id="UP001230685">
    <property type="component" value="Unassembled WGS sequence"/>
</dbReference>
<gene>
    <name evidence="2" type="ORF">Q5H91_05310</name>
</gene>
<sequence>MRPTFCIMLAAAAPASAQAQAPAPTIGVAGATLTSQTRSGAVTLSVDPALKDGRLSIRIVAANRGDQPQRFGPEAIAVSAESRAFAVATADQVLRRAGPAPRDSALARASAAPVIPGFGQKDTSGAANPANIDAGIPDERFVRPETAPENENARALRAALLSSAMVAPHASLGGAVLTDRVPRKAKTFEIAVTFAGDTHRFTVTRP</sequence>
<dbReference type="RefSeq" id="WP_305172176.1">
    <property type="nucleotide sequence ID" value="NZ_JAUUDS010000001.1"/>
</dbReference>